<evidence type="ECO:0000256" key="2">
    <source>
        <dbReference type="ARBA" id="ARBA00023136"/>
    </source>
</evidence>
<protein>
    <recommendedName>
        <fullName evidence="3">Bacterial surface antigen (D15) domain-containing protein</fullName>
    </recommendedName>
</protein>
<accession>L2GMY0</accession>
<keyword evidence="2" id="KW-0472">Membrane</keyword>
<dbReference type="HOGENOM" id="CLU_1305716_0_0_1"/>
<name>L2GMY0_VITCO</name>
<dbReference type="RefSeq" id="XP_007604736.1">
    <property type="nucleotide sequence ID" value="XM_007604674.1"/>
</dbReference>
<dbReference type="GeneID" id="19882001"/>
<evidence type="ECO:0000256" key="1">
    <source>
        <dbReference type="ARBA" id="ARBA00004370"/>
    </source>
</evidence>
<comment type="subcellular location">
    <subcellularLocation>
        <location evidence="1">Membrane</location>
    </subcellularLocation>
</comment>
<dbReference type="VEuPathDB" id="MicrosporidiaDB:VICG_01290"/>
<reference evidence="5" key="1">
    <citation type="submission" date="2011-05" db="EMBL/GenBank/DDBJ databases">
        <title>The genome sequence of Vittaforma corneae strain ATCC 50505.</title>
        <authorList>
            <consortium name="The Broad Institute Genome Sequencing Platform"/>
            <person name="Cuomo C."/>
            <person name="Didier E."/>
            <person name="Bowers L."/>
            <person name="Young S.K."/>
            <person name="Zeng Q."/>
            <person name="Gargeya S."/>
            <person name="Fitzgerald M."/>
            <person name="Haas B."/>
            <person name="Abouelleil A."/>
            <person name="Alvarado L."/>
            <person name="Arachchi H.M."/>
            <person name="Berlin A."/>
            <person name="Chapman S.B."/>
            <person name="Gearin G."/>
            <person name="Goldberg J."/>
            <person name="Griggs A."/>
            <person name="Gujja S."/>
            <person name="Hansen M."/>
            <person name="Heiman D."/>
            <person name="Howarth C."/>
            <person name="Larimer J."/>
            <person name="Lui A."/>
            <person name="MacDonald P.J.P."/>
            <person name="McCowen C."/>
            <person name="Montmayeur A."/>
            <person name="Murphy C."/>
            <person name="Neiman D."/>
            <person name="Pearson M."/>
            <person name="Priest M."/>
            <person name="Roberts A."/>
            <person name="Saif S."/>
            <person name="Shea T."/>
            <person name="Sisk P."/>
            <person name="Stolte C."/>
            <person name="Sykes S."/>
            <person name="Wortman J."/>
            <person name="Nusbaum C."/>
            <person name="Birren B."/>
        </authorList>
    </citation>
    <scope>NUCLEOTIDE SEQUENCE [LARGE SCALE GENOMIC DNA]</scope>
    <source>
        <strain evidence="5">ATCC 50505</strain>
    </source>
</reference>
<evidence type="ECO:0000313" key="5">
    <source>
        <dbReference type="Proteomes" id="UP000011082"/>
    </source>
</evidence>
<dbReference type="STRING" id="993615.L2GMY0"/>
<evidence type="ECO:0000259" key="3">
    <source>
        <dbReference type="Pfam" id="PF01103"/>
    </source>
</evidence>
<dbReference type="AlphaFoldDB" id="L2GMY0"/>
<organism evidence="4 5">
    <name type="scientific">Vittaforma corneae (strain ATCC 50505)</name>
    <name type="common">Microsporidian parasite</name>
    <name type="synonym">Nosema corneum</name>
    <dbReference type="NCBI Taxonomy" id="993615"/>
    <lineage>
        <taxon>Eukaryota</taxon>
        <taxon>Fungi</taxon>
        <taxon>Fungi incertae sedis</taxon>
        <taxon>Microsporidia</taxon>
        <taxon>Nosematidae</taxon>
        <taxon>Vittaforma</taxon>
    </lineage>
</organism>
<sequence length="211" mass="23398">MGTKFNSASHNIISNLCLKLGFEKIQKLDVFYNQSIFKIFGTKVDAKLGVTKADKLIPFLKAVVGRKFCLKGDRLFFETGLKLGKIFGQTSLVEKFFLGDTLRGYKKESIGPVNQNKKIGGNSFIEIRNKIGFYINKFEVFAFSDVGINSVKGLGECYSILMNFGDNNCIGKSVGVGVSMKTRKGPSFIFAVPLTTSLDCEKYVIGVDFEF</sequence>
<dbReference type="OrthoDB" id="2189193at2759"/>
<dbReference type="InterPro" id="IPR000184">
    <property type="entry name" value="Bac_surfAg_D15"/>
</dbReference>
<feature type="domain" description="Bacterial surface antigen (D15)" evidence="3">
    <location>
        <begin position="74"/>
        <end position="198"/>
    </location>
</feature>
<gene>
    <name evidence="4" type="ORF">VICG_01290</name>
</gene>
<dbReference type="GO" id="GO:0019867">
    <property type="term" value="C:outer membrane"/>
    <property type="evidence" value="ECO:0007669"/>
    <property type="project" value="InterPro"/>
</dbReference>
<evidence type="ECO:0000313" key="4">
    <source>
        <dbReference type="EMBL" id="ELA41657.1"/>
    </source>
</evidence>
<dbReference type="EMBL" id="JH370140">
    <property type="protein sequence ID" value="ELA41657.1"/>
    <property type="molecule type" value="Genomic_DNA"/>
</dbReference>
<keyword evidence="5" id="KW-1185">Reference proteome</keyword>
<dbReference type="InParanoid" id="L2GMY0"/>
<dbReference type="Gene3D" id="2.40.160.50">
    <property type="entry name" value="membrane protein fhac: a member of the omp85/tpsb transporter family"/>
    <property type="match status" value="1"/>
</dbReference>
<dbReference type="Proteomes" id="UP000011082">
    <property type="component" value="Unassembled WGS sequence"/>
</dbReference>
<dbReference type="Pfam" id="PF01103">
    <property type="entry name" value="Omp85"/>
    <property type="match status" value="1"/>
</dbReference>
<proteinExistence type="predicted"/>